<keyword evidence="3" id="KW-0433">Leucine-rich repeat</keyword>
<evidence type="ECO:0000256" key="2">
    <source>
        <dbReference type="ARBA" id="ARBA00022525"/>
    </source>
</evidence>
<dbReference type="Pfam" id="PF17966">
    <property type="entry name" value="Muc_B2"/>
    <property type="match status" value="1"/>
</dbReference>
<keyword evidence="8" id="KW-1133">Transmembrane helix</keyword>
<keyword evidence="6" id="KW-0572">Peptidoglycan-anchor</keyword>
<evidence type="ECO:0000256" key="7">
    <source>
        <dbReference type="SAM" id="MobiDB-lite"/>
    </source>
</evidence>
<protein>
    <submittedName>
        <fullName evidence="11">Internalin-A</fullName>
    </submittedName>
</protein>
<feature type="region of interest" description="Disordered" evidence="7">
    <location>
        <begin position="578"/>
        <end position="775"/>
    </location>
</feature>
<dbReference type="InterPro" id="IPR001611">
    <property type="entry name" value="Leu-rich_rpt"/>
</dbReference>
<dbReference type="EMBL" id="BDDX01000005">
    <property type="protein sequence ID" value="GAT90474.1"/>
    <property type="molecule type" value="Genomic_DNA"/>
</dbReference>
<dbReference type="InterPro" id="IPR032675">
    <property type="entry name" value="LRR_dom_sf"/>
</dbReference>
<keyword evidence="1" id="KW-0134">Cell wall</keyword>
<comment type="caution">
    <text evidence="11">The sequence shown here is derived from an EMBL/GenBank/DDBJ whole genome shotgun (WGS) entry which is preliminary data.</text>
</comment>
<sequence>MKKTSLKTALLFSTLVFGTVQANALINQSNNYSIVAHADSSNVDTSTTNIASIKDNTVRNILLSSVNSQEHKNYSDASQITNDDLAKLTSIIYNGNGSEKVSSLDNFSTSILPNVNSISITNVDASSIKDLSPFTKWTNLNNINLSNDNISSTQLSTLGEWSDSSLTDINLSSNNINSLEFLKNISIPNIKSINVSHNQISDFTPVVNKQWNNLTNLNAGFNHIEDISPIAKVNWTNLQNLNVESNKISDISVITSANWPNLLKLYADNNNITDINAFADTNWTKLEVISAAGNHISNVSALKGKSVKFPNLSTFIVNNNNINDISWMDGFKFNSSSVANQQIINSTVNVAKQADGKSVFIQLPITISDVNLDNNLKASADSKGENLQANNDYLNNDDGNSFNQNGTIIDPSNVIGNDGKANSSVRDSNGNYKSNGISGVNILSGNGSQKYTFGFTSTLGINQNDYFNGAYNINVNWGKNVTQEKTVKVIVNYIGDDGKTLDTKSKSVKFTETGFQPDDSSKQTDWNNDWTTSDDTKFSFISSQYDGYQSPSQSTVSGNLTPDSNDLIETVSYKAIKSSAQSSETNSSSAQSSASSSEANSSSAQSSASSSEANSSSTQSSAQSSEANSSSAQSSAQSSEANSSSAQSSASSSEANSSSAQSSASSPEANSSSAQSSVTNEHSNNASNPTQSSSVESSSAQSSAVSNNGNNAGKPTSENSATPTTPATTPSTGNNSGKPNKEVTIKHVDPAVPGHKNNASHPATENKNKLPQTGDKTEQNVLISLGVVAIATALGLAAFALRRKNK</sequence>
<feature type="transmembrane region" description="Helical" evidence="8">
    <location>
        <begin position="781"/>
        <end position="801"/>
    </location>
</feature>
<evidence type="ECO:0000259" key="10">
    <source>
        <dbReference type="PROSITE" id="PS50847"/>
    </source>
</evidence>
<evidence type="ECO:0000256" key="6">
    <source>
        <dbReference type="ARBA" id="ARBA00023088"/>
    </source>
</evidence>
<keyword evidence="2" id="KW-0964">Secreted</keyword>
<feature type="chain" id="PRO_5038513010" evidence="9">
    <location>
        <begin position="23"/>
        <end position="806"/>
    </location>
</feature>
<dbReference type="InterPro" id="IPR041495">
    <property type="entry name" value="Mub_B2"/>
</dbReference>
<keyword evidence="8" id="KW-0472">Membrane</keyword>
<dbReference type="InterPro" id="IPR019931">
    <property type="entry name" value="LPXTG_anchor"/>
</dbReference>
<evidence type="ECO:0000256" key="1">
    <source>
        <dbReference type="ARBA" id="ARBA00022512"/>
    </source>
</evidence>
<evidence type="ECO:0000313" key="12">
    <source>
        <dbReference type="Proteomes" id="UP000186588"/>
    </source>
</evidence>
<feature type="compositionally biased region" description="Low complexity" evidence="7">
    <location>
        <begin position="578"/>
        <end position="677"/>
    </location>
</feature>
<organism evidence="11 12">
    <name type="scientific">Apilactobacillus kunkeei</name>
    <dbReference type="NCBI Taxonomy" id="148814"/>
    <lineage>
        <taxon>Bacteria</taxon>
        <taxon>Bacillati</taxon>
        <taxon>Bacillota</taxon>
        <taxon>Bacilli</taxon>
        <taxon>Lactobacillales</taxon>
        <taxon>Lactobacillaceae</taxon>
        <taxon>Apilactobacillus</taxon>
    </lineage>
</organism>
<keyword evidence="4 9" id="KW-0732">Signal</keyword>
<feature type="compositionally biased region" description="Polar residues" evidence="7">
    <location>
        <begin position="678"/>
        <end position="690"/>
    </location>
</feature>
<evidence type="ECO:0000256" key="5">
    <source>
        <dbReference type="ARBA" id="ARBA00022737"/>
    </source>
</evidence>
<evidence type="ECO:0000256" key="4">
    <source>
        <dbReference type="ARBA" id="ARBA00022729"/>
    </source>
</evidence>
<dbReference type="InterPro" id="IPR025875">
    <property type="entry name" value="Leu-rich_rpt_4"/>
</dbReference>
<feature type="signal peptide" evidence="9">
    <location>
        <begin position="1"/>
        <end position="22"/>
    </location>
</feature>
<reference evidence="11 12" key="1">
    <citation type="journal article" date="2016" name="Syst. Appl. Microbiol.">
        <title>Genomic characterization of a fructophilic bee symbiont Lactobacillus kunkeei reveals its niche-specific adaptation.</title>
        <authorList>
            <person name="Maeno S."/>
            <person name="Tanizawa Y."/>
            <person name="Kanesaki Y."/>
            <person name="Kubota E."/>
            <person name="Kumar H."/>
            <person name="Dicks L."/>
            <person name="Salminen S."/>
            <person name="Nakagawa J."/>
            <person name="Arita M."/>
            <person name="Endo A."/>
        </authorList>
    </citation>
    <scope>NUCLEOTIDE SEQUENCE [LARGE SCALE GENOMIC DNA]</scope>
    <source>
        <strain evidence="11 12">FF30-6</strain>
    </source>
</reference>
<dbReference type="AlphaFoldDB" id="A0A1L8CGZ7"/>
<dbReference type="Gene3D" id="2.60.40.4300">
    <property type="match status" value="1"/>
</dbReference>
<keyword evidence="8" id="KW-0812">Transmembrane</keyword>
<dbReference type="Pfam" id="PF12799">
    <property type="entry name" value="LRR_4"/>
    <property type="match status" value="1"/>
</dbReference>
<dbReference type="Pfam" id="PF00746">
    <property type="entry name" value="Gram_pos_anchor"/>
    <property type="match status" value="1"/>
</dbReference>
<feature type="domain" description="Gram-positive cocci surface proteins LPxTG" evidence="10">
    <location>
        <begin position="770"/>
        <end position="806"/>
    </location>
</feature>
<dbReference type="PROSITE" id="PS51450">
    <property type="entry name" value="LRR"/>
    <property type="match status" value="3"/>
</dbReference>
<dbReference type="Gene3D" id="3.80.10.10">
    <property type="entry name" value="Ribonuclease Inhibitor"/>
    <property type="match status" value="2"/>
</dbReference>
<evidence type="ECO:0000313" key="11">
    <source>
        <dbReference type="EMBL" id="GAT90474.1"/>
    </source>
</evidence>
<evidence type="ECO:0000256" key="3">
    <source>
        <dbReference type="ARBA" id="ARBA00022614"/>
    </source>
</evidence>
<evidence type="ECO:0000256" key="8">
    <source>
        <dbReference type="SAM" id="Phobius"/>
    </source>
</evidence>
<dbReference type="PANTHER" id="PTHR24366:SF96">
    <property type="entry name" value="LEUCINE RICH REPEAT CONTAINING 53"/>
    <property type="match status" value="1"/>
</dbReference>
<dbReference type="Proteomes" id="UP000186588">
    <property type="component" value="Unassembled WGS sequence"/>
</dbReference>
<dbReference type="NCBIfam" id="TIGR01167">
    <property type="entry name" value="LPXTG_anchor"/>
    <property type="match status" value="1"/>
</dbReference>
<dbReference type="SUPFAM" id="SSF52058">
    <property type="entry name" value="L domain-like"/>
    <property type="match status" value="1"/>
</dbReference>
<feature type="compositionally biased region" description="Low complexity" evidence="7">
    <location>
        <begin position="715"/>
        <end position="736"/>
    </location>
</feature>
<feature type="compositionally biased region" description="Basic and acidic residues" evidence="7">
    <location>
        <begin position="739"/>
        <end position="749"/>
    </location>
</feature>
<dbReference type="PANTHER" id="PTHR24366">
    <property type="entry name" value="IG(IMMUNOGLOBULIN) AND LRR(LEUCINE RICH REPEAT) DOMAINS"/>
    <property type="match status" value="1"/>
</dbReference>
<name>A0A1L8CGZ7_9LACO</name>
<gene>
    <name evidence="11" type="primary">inlA</name>
    <name evidence="11" type="ORF">FF306_00572</name>
</gene>
<proteinExistence type="predicted"/>
<feature type="compositionally biased region" description="Low complexity" evidence="7">
    <location>
        <begin position="691"/>
        <end position="706"/>
    </location>
</feature>
<feature type="compositionally biased region" description="Polar residues" evidence="7">
    <location>
        <begin position="757"/>
        <end position="771"/>
    </location>
</feature>
<accession>A0A1L8CGZ7</accession>
<evidence type="ECO:0000256" key="9">
    <source>
        <dbReference type="SAM" id="SignalP"/>
    </source>
</evidence>
<dbReference type="PROSITE" id="PS50847">
    <property type="entry name" value="GRAM_POS_ANCHORING"/>
    <property type="match status" value="1"/>
</dbReference>
<keyword evidence="5" id="KW-0677">Repeat</keyword>
<dbReference type="RefSeq" id="WP_094750690.1">
    <property type="nucleotide sequence ID" value="NZ_BDDX01000005.1"/>
</dbReference>